<feature type="domain" description="DNA primase/polymerase bifunctional N-terminal" evidence="1">
    <location>
        <begin position="40"/>
        <end position="197"/>
    </location>
</feature>
<dbReference type="InterPro" id="IPR015330">
    <property type="entry name" value="DNA_primase/pol_bifunc_N"/>
</dbReference>
<name>A0ABS5RDL7_9MYCO</name>
<dbReference type="RefSeq" id="WP_214091269.1">
    <property type="nucleotide sequence ID" value="NZ_JAHCLR010000003.1"/>
</dbReference>
<sequence length="202" mass="22404">MVAETSGRALTDRDRKLFDELDLRLNHPERAVTIPALDAAVRYAAIGWPVFPLMSQSKALAMPEPYAAVKRPATAHGFKDATTNVDQIRRWWTRNPDCGIGIATGEFFDVIDIDDVHGGRESWNELEPSMPVEIYGEVLTARGGSHLYIKPTGMASKAGLRQGIDYRGTGGYVVGAPTYFRHPSQRWRWIAPPSDEIKGGRP</sequence>
<comment type="caution">
    <text evidence="2">The sequence shown here is derived from an EMBL/GenBank/DDBJ whole genome shotgun (WGS) entry which is preliminary data.</text>
</comment>
<proteinExistence type="predicted"/>
<evidence type="ECO:0000313" key="3">
    <source>
        <dbReference type="Proteomes" id="UP001519535"/>
    </source>
</evidence>
<accession>A0ABS5RDL7</accession>
<gene>
    <name evidence="2" type="ORF">KIH27_02120</name>
</gene>
<evidence type="ECO:0000259" key="1">
    <source>
        <dbReference type="SMART" id="SM00943"/>
    </source>
</evidence>
<reference evidence="2 3" key="1">
    <citation type="submission" date="2021-05" db="EMBL/GenBank/DDBJ databases">
        <title>Mycobacterium acidophilum sp. nov., an extremely acid-tolerant member of the genus Mycobacterium.</title>
        <authorList>
            <person name="Xia J."/>
        </authorList>
    </citation>
    <scope>NUCLEOTIDE SEQUENCE [LARGE SCALE GENOMIC DNA]</scope>
    <source>
        <strain evidence="2 3">M1</strain>
    </source>
</reference>
<dbReference type="Pfam" id="PF09250">
    <property type="entry name" value="Prim-Pol"/>
    <property type="match status" value="1"/>
</dbReference>
<protein>
    <submittedName>
        <fullName evidence="2">Bifunctional DNA primase/polymerase</fullName>
    </submittedName>
</protein>
<dbReference type="EMBL" id="JAHCLR010000003">
    <property type="protein sequence ID" value="MBS9532381.1"/>
    <property type="molecule type" value="Genomic_DNA"/>
</dbReference>
<dbReference type="SMART" id="SM00943">
    <property type="entry name" value="Prim-Pol"/>
    <property type="match status" value="1"/>
</dbReference>
<dbReference type="CDD" id="cd04859">
    <property type="entry name" value="Prim_Pol"/>
    <property type="match status" value="1"/>
</dbReference>
<evidence type="ECO:0000313" key="2">
    <source>
        <dbReference type="EMBL" id="MBS9532381.1"/>
    </source>
</evidence>
<dbReference type="Proteomes" id="UP001519535">
    <property type="component" value="Unassembled WGS sequence"/>
</dbReference>
<organism evidence="2 3">
    <name type="scientific">Mycolicibacter acidiphilus</name>
    <dbReference type="NCBI Taxonomy" id="2835306"/>
    <lineage>
        <taxon>Bacteria</taxon>
        <taxon>Bacillati</taxon>
        <taxon>Actinomycetota</taxon>
        <taxon>Actinomycetes</taxon>
        <taxon>Mycobacteriales</taxon>
        <taxon>Mycobacteriaceae</taxon>
        <taxon>Mycolicibacter</taxon>
    </lineage>
</organism>
<dbReference type="SUPFAM" id="SSF56747">
    <property type="entry name" value="Prim-pol domain"/>
    <property type="match status" value="1"/>
</dbReference>
<keyword evidence="3" id="KW-1185">Reference proteome</keyword>